<accession>A0A921ZXC5</accession>
<keyword evidence="4" id="KW-0413">Isomerase</keyword>
<proteinExistence type="inferred from homology"/>
<dbReference type="PROSITE" id="PS50059">
    <property type="entry name" value="FKBP_PPIASE"/>
    <property type="match status" value="1"/>
</dbReference>
<dbReference type="GO" id="GO:0005737">
    <property type="term" value="C:cytoplasm"/>
    <property type="evidence" value="ECO:0007669"/>
    <property type="project" value="TreeGrafter"/>
</dbReference>
<keyword evidence="7" id="KW-1185">Reference proteome</keyword>
<name>A0A921ZXC5_MANSE</name>
<comment type="similarity">
    <text evidence="1">Belongs to the FKBP6 family.</text>
</comment>
<gene>
    <name evidence="6" type="ORF">O3G_MSEX014851</name>
</gene>
<evidence type="ECO:0000313" key="6">
    <source>
        <dbReference type="EMBL" id="KAG6464978.1"/>
    </source>
</evidence>
<dbReference type="GO" id="GO:0034587">
    <property type="term" value="P:piRNA processing"/>
    <property type="evidence" value="ECO:0007669"/>
    <property type="project" value="TreeGrafter"/>
</dbReference>
<evidence type="ECO:0000256" key="4">
    <source>
        <dbReference type="PROSITE-ProRule" id="PRU00277"/>
    </source>
</evidence>
<comment type="catalytic activity">
    <reaction evidence="4">
        <text>[protein]-peptidylproline (omega=180) = [protein]-peptidylproline (omega=0)</text>
        <dbReference type="Rhea" id="RHEA:16237"/>
        <dbReference type="Rhea" id="RHEA-COMP:10747"/>
        <dbReference type="Rhea" id="RHEA-COMP:10748"/>
        <dbReference type="ChEBI" id="CHEBI:83833"/>
        <dbReference type="ChEBI" id="CHEBI:83834"/>
        <dbReference type="EC" id="5.2.1.8"/>
    </reaction>
</comment>
<sequence length="214" mass="23645">MEEVSKDPVQFSKGINLSELMTSETEFHIDLDFKKSNVNPMINADEDLFPDMDEEGDSDTEDVLKRIEESTDKMMLSSPDYHSFEKLAVNMIDCVASGDVKILVIEEGDGPLVPVDAEVTIHYAAYWEKAKIPFDSTLTMNQGAPKRIRLGAGNIIPGLEIGLTTVKGPTARFNLLVQPAAAWGPRGVPPRIRPEPALFVIVLYDVKDNQAAVR</sequence>
<reference evidence="6" key="1">
    <citation type="journal article" date="2016" name="Insect Biochem. Mol. Biol.">
        <title>Multifaceted biological insights from a draft genome sequence of the tobacco hornworm moth, Manduca sexta.</title>
        <authorList>
            <person name="Kanost M.R."/>
            <person name="Arrese E.L."/>
            <person name="Cao X."/>
            <person name="Chen Y.R."/>
            <person name="Chellapilla S."/>
            <person name="Goldsmith M.R."/>
            <person name="Grosse-Wilde E."/>
            <person name="Heckel D.G."/>
            <person name="Herndon N."/>
            <person name="Jiang H."/>
            <person name="Papanicolaou A."/>
            <person name="Qu J."/>
            <person name="Soulages J.L."/>
            <person name="Vogel H."/>
            <person name="Walters J."/>
            <person name="Waterhouse R.M."/>
            <person name="Ahn S.J."/>
            <person name="Almeida F.C."/>
            <person name="An C."/>
            <person name="Aqrawi P."/>
            <person name="Bretschneider A."/>
            <person name="Bryant W.B."/>
            <person name="Bucks S."/>
            <person name="Chao H."/>
            <person name="Chevignon G."/>
            <person name="Christen J.M."/>
            <person name="Clarke D.F."/>
            <person name="Dittmer N.T."/>
            <person name="Ferguson L.C.F."/>
            <person name="Garavelou S."/>
            <person name="Gordon K.H.J."/>
            <person name="Gunaratna R.T."/>
            <person name="Han Y."/>
            <person name="Hauser F."/>
            <person name="He Y."/>
            <person name="Heidel-Fischer H."/>
            <person name="Hirsh A."/>
            <person name="Hu Y."/>
            <person name="Jiang H."/>
            <person name="Kalra D."/>
            <person name="Klinner C."/>
            <person name="Konig C."/>
            <person name="Kovar C."/>
            <person name="Kroll A.R."/>
            <person name="Kuwar S.S."/>
            <person name="Lee S.L."/>
            <person name="Lehman R."/>
            <person name="Li K."/>
            <person name="Li Z."/>
            <person name="Liang H."/>
            <person name="Lovelace S."/>
            <person name="Lu Z."/>
            <person name="Mansfield J.H."/>
            <person name="McCulloch K.J."/>
            <person name="Mathew T."/>
            <person name="Morton B."/>
            <person name="Muzny D.M."/>
            <person name="Neunemann D."/>
            <person name="Ongeri F."/>
            <person name="Pauchet Y."/>
            <person name="Pu L.L."/>
            <person name="Pyrousis I."/>
            <person name="Rao X.J."/>
            <person name="Redding A."/>
            <person name="Roesel C."/>
            <person name="Sanchez-Gracia A."/>
            <person name="Schaack S."/>
            <person name="Shukla A."/>
            <person name="Tetreau G."/>
            <person name="Wang Y."/>
            <person name="Xiong G.H."/>
            <person name="Traut W."/>
            <person name="Walsh T.K."/>
            <person name="Worley K.C."/>
            <person name="Wu D."/>
            <person name="Wu W."/>
            <person name="Wu Y.Q."/>
            <person name="Zhang X."/>
            <person name="Zou Z."/>
            <person name="Zucker H."/>
            <person name="Briscoe A.D."/>
            <person name="Burmester T."/>
            <person name="Clem R.J."/>
            <person name="Feyereisen R."/>
            <person name="Grimmelikhuijzen C.J.P."/>
            <person name="Hamodrakas S.J."/>
            <person name="Hansson B.S."/>
            <person name="Huguet E."/>
            <person name="Jermiin L.S."/>
            <person name="Lan Q."/>
            <person name="Lehman H.K."/>
            <person name="Lorenzen M."/>
            <person name="Merzendorfer H."/>
            <person name="Michalopoulos I."/>
            <person name="Morton D.B."/>
            <person name="Muthukrishnan S."/>
            <person name="Oakeshott J.G."/>
            <person name="Palmer W."/>
            <person name="Park Y."/>
            <person name="Passarelli A.L."/>
            <person name="Rozas J."/>
            <person name="Schwartz L.M."/>
            <person name="Smith W."/>
            <person name="Southgate A."/>
            <person name="Vilcinskas A."/>
            <person name="Vogt R."/>
            <person name="Wang P."/>
            <person name="Werren J."/>
            <person name="Yu X.Q."/>
            <person name="Zhou J.J."/>
            <person name="Brown S.J."/>
            <person name="Scherer S.E."/>
            <person name="Richards S."/>
            <person name="Blissard G.W."/>
        </authorList>
    </citation>
    <scope>NUCLEOTIDE SEQUENCE</scope>
</reference>
<evidence type="ECO:0000256" key="2">
    <source>
        <dbReference type="ARBA" id="ARBA00022737"/>
    </source>
</evidence>
<dbReference type="AlphaFoldDB" id="A0A921ZXC5"/>
<dbReference type="EC" id="5.2.1.8" evidence="4"/>
<keyword evidence="2" id="KW-0677">Repeat</keyword>
<keyword evidence="3" id="KW-0802">TPR repeat</keyword>
<evidence type="ECO:0000256" key="3">
    <source>
        <dbReference type="ARBA" id="ARBA00022803"/>
    </source>
</evidence>
<dbReference type="EMBL" id="JH669311">
    <property type="protein sequence ID" value="KAG6464978.1"/>
    <property type="molecule type" value="Genomic_DNA"/>
</dbReference>
<dbReference type="GO" id="GO:0007283">
    <property type="term" value="P:spermatogenesis"/>
    <property type="evidence" value="ECO:0007669"/>
    <property type="project" value="TreeGrafter"/>
</dbReference>
<dbReference type="Pfam" id="PF00254">
    <property type="entry name" value="FKBP_C"/>
    <property type="match status" value="1"/>
</dbReference>
<organism evidence="6 7">
    <name type="scientific">Manduca sexta</name>
    <name type="common">Tobacco hawkmoth</name>
    <name type="synonym">Tobacco hornworm</name>
    <dbReference type="NCBI Taxonomy" id="7130"/>
    <lineage>
        <taxon>Eukaryota</taxon>
        <taxon>Metazoa</taxon>
        <taxon>Ecdysozoa</taxon>
        <taxon>Arthropoda</taxon>
        <taxon>Hexapoda</taxon>
        <taxon>Insecta</taxon>
        <taxon>Pterygota</taxon>
        <taxon>Neoptera</taxon>
        <taxon>Endopterygota</taxon>
        <taxon>Lepidoptera</taxon>
        <taxon>Glossata</taxon>
        <taxon>Ditrysia</taxon>
        <taxon>Bombycoidea</taxon>
        <taxon>Sphingidae</taxon>
        <taxon>Sphinginae</taxon>
        <taxon>Sphingini</taxon>
        <taxon>Manduca</taxon>
    </lineage>
</organism>
<dbReference type="Proteomes" id="UP000791440">
    <property type="component" value="Unassembled WGS sequence"/>
</dbReference>
<protein>
    <recommendedName>
        <fullName evidence="4">peptidylprolyl isomerase</fullName>
        <ecNumber evidence="4">5.2.1.8</ecNumber>
    </recommendedName>
</protein>
<dbReference type="PANTHER" id="PTHR46674:SF1">
    <property type="entry name" value="INACTIVE PEPTIDYL-PROLYL CIS-TRANS ISOMERASE FKBP6"/>
    <property type="match status" value="1"/>
</dbReference>
<dbReference type="GO" id="GO:0003755">
    <property type="term" value="F:peptidyl-prolyl cis-trans isomerase activity"/>
    <property type="evidence" value="ECO:0007669"/>
    <property type="project" value="UniProtKB-KW"/>
</dbReference>
<dbReference type="InterPro" id="IPR001179">
    <property type="entry name" value="PPIase_FKBP_dom"/>
</dbReference>
<dbReference type="InterPro" id="IPR042282">
    <property type="entry name" value="FKBP6/shu"/>
</dbReference>
<feature type="domain" description="PPIase FKBP-type" evidence="5">
    <location>
        <begin position="116"/>
        <end position="202"/>
    </location>
</feature>
<dbReference type="PANTHER" id="PTHR46674">
    <property type="entry name" value="INACTIVE PEPTIDYL-PROLYL CIS-TRANS ISOMERASE FKBP6"/>
    <property type="match status" value="1"/>
</dbReference>
<comment type="caution">
    <text evidence="6">The sequence shown here is derived from an EMBL/GenBank/DDBJ whole genome shotgun (WGS) entry which is preliminary data.</text>
</comment>
<keyword evidence="4" id="KW-0697">Rotamase</keyword>
<reference evidence="6" key="2">
    <citation type="submission" date="2020-12" db="EMBL/GenBank/DDBJ databases">
        <authorList>
            <person name="Kanost M."/>
        </authorList>
    </citation>
    <scope>NUCLEOTIDE SEQUENCE</scope>
</reference>
<evidence type="ECO:0000313" key="7">
    <source>
        <dbReference type="Proteomes" id="UP000791440"/>
    </source>
</evidence>
<dbReference type="GO" id="GO:0051879">
    <property type="term" value="F:Hsp90 protein binding"/>
    <property type="evidence" value="ECO:0007669"/>
    <property type="project" value="TreeGrafter"/>
</dbReference>
<evidence type="ECO:0000256" key="1">
    <source>
        <dbReference type="ARBA" id="ARBA00009648"/>
    </source>
</evidence>
<evidence type="ECO:0000259" key="5">
    <source>
        <dbReference type="PROSITE" id="PS50059"/>
    </source>
</evidence>